<feature type="region of interest" description="Disordered" evidence="1">
    <location>
        <begin position="450"/>
        <end position="476"/>
    </location>
</feature>
<comment type="caution">
    <text evidence="3">The sequence shown here is derived from an EMBL/GenBank/DDBJ whole genome shotgun (WGS) entry which is preliminary data.</text>
</comment>
<evidence type="ECO:0000256" key="1">
    <source>
        <dbReference type="SAM" id="MobiDB-lite"/>
    </source>
</evidence>
<feature type="compositionally biased region" description="Basic and acidic residues" evidence="1">
    <location>
        <begin position="390"/>
        <end position="412"/>
    </location>
</feature>
<proteinExistence type="predicted"/>
<feature type="region of interest" description="Disordered" evidence="1">
    <location>
        <begin position="296"/>
        <end position="317"/>
    </location>
</feature>
<evidence type="ECO:0000313" key="3">
    <source>
        <dbReference type="EMBL" id="CAI8046678.1"/>
    </source>
</evidence>
<accession>A0AA35TEV0</accession>
<dbReference type="Pfam" id="PF00791">
    <property type="entry name" value="ZU5"/>
    <property type="match status" value="1"/>
</dbReference>
<protein>
    <recommendedName>
        <fullName evidence="2">ZU5 domain-containing protein</fullName>
    </recommendedName>
</protein>
<feature type="region of interest" description="Disordered" evidence="1">
    <location>
        <begin position="519"/>
        <end position="541"/>
    </location>
</feature>
<reference evidence="3" key="1">
    <citation type="submission" date="2023-03" db="EMBL/GenBank/DDBJ databases">
        <authorList>
            <person name="Steffen K."/>
            <person name="Cardenas P."/>
        </authorList>
    </citation>
    <scope>NUCLEOTIDE SEQUENCE</scope>
</reference>
<feature type="region of interest" description="Disordered" evidence="1">
    <location>
        <begin position="374"/>
        <end position="412"/>
    </location>
</feature>
<feature type="compositionally biased region" description="Basic and acidic residues" evidence="1">
    <location>
        <begin position="519"/>
        <end position="539"/>
    </location>
</feature>
<dbReference type="InterPro" id="IPR000906">
    <property type="entry name" value="ZU5_dom"/>
</dbReference>
<feature type="region of interest" description="Disordered" evidence="1">
    <location>
        <begin position="628"/>
        <end position="654"/>
    </location>
</feature>
<keyword evidence="4" id="KW-1185">Reference proteome</keyword>
<organism evidence="3 4">
    <name type="scientific">Geodia barretti</name>
    <name type="common">Barrett's horny sponge</name>
    <dbReference type="NCBI Taxonomy" id="519541"/>
    <lineage>
        <taxon>Eukaryota</taxon>
        <taxon>Metazoa</taxon>
        <taxon>Porifera</taxon>
        <taxon>Demospongiae</taxon>
        <taxon>Heteroscleromorpha</taxon>
        <taxon>Tetractinellida</taxon>
        <taxon>Astrophorina</taxon>
        <taxon>Geodiidae</taxon>
        <taxon>Geodia</taxon>
    </lineage>
</organism>
<feature type="domain" description="ZU5" evidence="2">
    <location>
        <begin position="688"/>
        <end position="840"/>
    </location>
</feature>
<dbReference type="Proteomes" id="UP001174909">
    <property type="component" value="Unassembled WGS sequence"/>
</dbReference>
<name>A0AA35TEV0_GEOBA</name>
<dbReference type="Gene3D" id="2.60.220.30">
    <property type="match status" value="1"/>
</dbReference>
<dbReference type="PROSITE" id="PS51145">
    <property type="entry name" value="ZU5"/>
    <property type="match status" value="1"/>
</dbReference>
<feature type="region of interest" description="Disordered" evidence="1">
    <location>
        <begin position="168"/>
        <end position="189"/>
    </location>
</feature>
<feature type="compositionally biased region" description="Basic and acidic residues" evidence="1">
    <location>
        <begin position="628"/>
        <end position="637"/>
    </location>
</feature>
<evidence type="ECO:0000313" key="4">
    <source>
        <dbReference type="Proteomes" id="UP001174909"/>
    </source>
</evidence>
<dbReference type="EMBL" id="CASHTH010003580">
    <property type="protein sequence ID" value="CAI8046678.1"/>
    <property type="molecule type" value="Genomic_DNA"/>
</dbReference>
<sequence length="1015" mass="113623">MVKVEGQSEGDTDDNNLHPAVRRQRSQGSIFAKEMLSYVHRPLPPTPAQDAVYYKTVNYPLGHVPTTRKVWHHEYIEIDESKFNQQKGKGALPKAAEGWINIHAAGGPVRVGDRKKRSLTNLPPPPPVPRRPSCPYVEIDGDEIEELAASLPSVSRFGVGAGPKFARKLGPPPAVPGRPEETIRQRSLSNSGEYSYPAIPGLMFEWLNRKRGEGSKAYFTPRVPLLSSSKPLHHSGKKSLMETITEKGFASNPPPTVPPKTESLLREQMRLLANQPSRTRPSPYLVPVTSVRKASSYDHLPSEVPISPPPTRPKSPKEVVSNLRKELLAGKTNEEDYKPDKSSALPLHLMERKKTMLPPSPPLPYQISVEAKEKALSSNPPKVPMKKKKVSSDTNREKTDARHVESGAEKYESLNSTDSVALRKARLQDRIDRNSLAMIMQNKSAIEEKLEKEHGSPKARRKQLAAAREPASKEDESLVRSLGDILLDVDALLQNRMCSEDDLIAAIEKRLNIKLVKKATEESNKEDEKEDGSSQRLEDSVQVTEEDVKEVVQFMNNSHGTQPENEGEEMFERSMIVKMTQEEETSEHEALGSPKPRSSTVIIIDDAPELKEKGGRFLTERAELSPDTWDGREHMMDNEGEEEEEGTKMRDSRSLSVGLKPFRRVKVRRRTNAASDMANLSVSTNHFTQGTGEFNSKGGTLTNLTSEVEIEVPKGAVPPGKRQRLWFEVIQKIYDPSEENKEISFQDLSQKELSDSNSSVDEVGNLLSERRKRIVQLSTMVLIGPSDAKFEQPIKIKMPHCLPYRNNSWHLHLQARAQNCESDDWLELSNSSGLIIPQSRQSQRFFKNSTYQMHLHYAVVRTREMGCFKLCGSPMRNGSHSAKRMVASIFGKKEGGKAWSVLVTLSNAIHDQIQALDLTQRNAGYTSLEHSVPVLCFGEGKDMELSLCTESNSLPLATQVIQFGQFWRLKRVGQARAIFPVSLDQVESSQSKTLTLKIQQAGSQLLHETNFVLAD</sequence>
<dbReference type="AlphaFoldDB" id="A0AA35TEV0"/>
<feature type="region of interest" description="Disordered" evidence="1">
    <location>
        <begin position="1"/>
        <end position="26"/>
    </location>
</feature>
<gene>
    <name evidence="3" type="ORF">GBAR_LOCUS25809</name>
</gene>
<evidence type="ECO:0000259" key="2">
    <source>
        <dbReference type="PROSITE" id="PS51145"/>
    </source>
</evidence>